<dbReference type="Gene3D" id="3.30.1360.120">
    <property type="entry name" value="Probable tRNA modification gtpase trme, domain 1"/>
    <property type="match status" value="1"/>
</dbReference>
<name>A0A371X375_9HYPH</name>
<protein>
    <submittedName>
        <fullName evidence="1">Sarcosine oxidase subunit gamma</fullName>
    </submittedName>
</protein>
<dbReference type="OrthoDB" id="7562825at2"/>
<comment type="caution">
    <text evidence="1">The sequence shown here is derived from an EMBL/GenBank/DDBJ whole genome shotgun (WGS) entry which is preliminary data.</text>
</comment>
<dbReference type="InterPro" id="IPR007375">
    <property type="entry name" value="SoxG"/>
</dbReference>
<dbReference type="EMBL" id="QURL01000004">
    <property type="protein sequence ID" value="RFC63662.1"/>
    <property type="molecule type" value="Genomic_DNA"/>
</dbReference>
<reference evidence="1 2" key="1">
    <citation type="submission" date="2018-08" db="EMBL/GenBank/DDBJ databases">
        <title>Fulvimarina sp. 85, whole genome shotgun sequence.</title>
        <authorList>
            <person name="Tuo L."/>
        </authorList>
    </citation>
    <scope>NUCLEOTIDE SEQUENCE [LARGE SCALE GENOMIC DNA]</scope>
    <source>
        <strain evidence="1 2">85</strain>
    </source>
</reference>
<dbReference type="InterPro" id="IPR027266">
    <property type="entry name" value="TrmE/GcvT-like"/>
</dbReference>
<dbReference type="Proteomes" id="UP000264310">
    <property type="component" value="Unassembled WGS sequence"/>
</dbReference>
<organism evidence="1 2">
    <name type="scientific">Fulvimarina endophytica</name>
    <dbReference type="NCBI Taxonomy" id="2293836"/>
    <lineage>
        <taxon>Bacteria</taxon>
        <taxon>Pseudomonadati</taxon>
        <taxon>Pseudomonadota</taxon>
        <taxon>Alphaproteobacteria</taxon>
        <taxon>Hyphomicrobiales</taxon>
        <taxon>Aurantimonadaceae</taxon>
        <taxon>Fulvimarina</taxon>
    </lineage>
</organism>
<dbReference type="AlphaFoldDB" id="A0A371X375"/>
<dbReference type="RefSeq" id="WP_116683391.1">
    <property type="nucleotide sequence ID" value="NZ_QURL01000004.1"/>
</dbReference>
<dbReference type="SUPFAM" id="SSF103025">
    <property type="entry name" value="Folate-binding domain"/>
    <property type="match status" value="1"/>
</dbReference>
<dbReference type="Gene3D" id="3.30.70.1520">
    <property type="entry name" value="Heterotetrameric sarcosine oxidase"/>
    <property type="match status" value="1"/>
</dbReference>
<gene>
    <name evidence="1" type="ORF">DYI37_11710</name>
</gene>
<proteinExistence type="predicted"/>
<keyword evidence="2" id="KW-1185">Reference proteome</keyword>
<evidence type="ECO:0000313" key="1">
    <source>
        <dbReference type="EMBL" id="RFC63662.1"/>
    </source>
</evidence>
<dbReference type="Pfam" id="PF04268">
    <property type="entry name" value="SoxG"/>
    <property type="match status" value="1"/>
</dbReference>
<evidence type="ECO:0000313" key="2">
    <source>
        <dbReference type="Proteomes" id="UP000264310"/>
    </source>
</evidence>
<accession>A0A371X375</accession>
<sequence>MAEIQLTSVEAFDGLLKPVGDVRPAGVRVRERSTLALATVMVRKGRRADLANRFSDAFGCALPDAGRRTEGNDLAFVSTGPGAWLACREHGGYEFSESLAETLSGLASVTDQSDAFAVLSLSGPRVKAVLAKGVFLDLGDAAFPEGHAAATQCGHVGVTLWRRPADEAGDPVYEVAMFRSYAESFWHWLSTSAAEYGLTVERAG</sequence>